<dbReference type="AlphaFoldDB" id="A0A702PHT5"/>
<reference evidence="2" key="1">
    <citation type="journal article" date="2018" name="Genome Biol.">
        <title>SKESA: strategic k-mer extension for scrupulous assemblies.</title>
        <authorList>
            <person name="Souvorov A."/>
            <person name="Agarwala R."/>
            <person name="Lipman D.J."/>
        </authorList>
    </citation>
    <scope>NUCLEOTIDE SEQUENCE</scope>
    <source>
        <strain evidence="2">13-4592</strain>
    </source>
</reference>
<organism evidence="2">
    <name type="scientific">Salmonella houtenae</name>
    <dbReference type="NCBI Taxonomy" id="59205"/>
    <lineage>
        <taxon>Bacteria</taxon>
        <taxon>Pseudomonadati</taxon>
        <taxon>Pseudomonadota</taxon>
        <taxon>Gammaproteobacteria</taxon>
        <taxon>Enterobacterales</taxon>
        <taxon>Enterobacteriaceae</taxon>
        <taxon>Salmonella</taxon>
    </lineage>
</organism>
<keyword evidence="1" id="KW-1133">Transmembrane helix</keyword>
<keyword evidence="1" id="KW-0472">Membrane</keyword>
<reference evidence="2" key="2">
    <citation type="submission" date="2018-07" db="EMBL/GenBank/DDBJ databases">
        <authorList>
            <consortium name="NCBI Pathogen Detection Project"/>
        </authorList>
    </citation>
    <scope>NUCLEOTIDE SEQUENCE</scope>
    <source>
        <strain evidence="2">13-4592</strain>
    </source>
</reference>
<gene>
    <name evidence="2" type="ORF">G0D66_10240</name>
</gene>
<evidence type="ECO:0000256" key="1">
    <source>
        <dbReference type="SAM" id="Phobius"/>
    </source>
</evidence>
<proteinExistence type="predicted"/>
<evidence type="ECO:0000313" key="2">
    <source>
        <dbReference type="EMBL" id="HAC6965695.1"/>
    </source>
</evidence>
<protein>
    <submittedName>
        <fullName evidence="2">Uncharacterized protein</fullName>
    </submittedName>
</protein>
<sequence length="82" mass="9485">MQIFSDWHLPASDIPARPVQTQPDNSRLVLRFFSAMNQERLVLVLVLVLVLALALALESQRPFETLQEPFRNRLIYPVQTLI</sequence>
<feature type="transmembrane region" description="Helical" evidence="1">
    <location>
        <begin position="40"/>
        <end position="57"/>
    </location>
</feature>
<accession>A0A702PHT5</accession>
<name>A0A702PHT5_SALHO</name>
<keyword evidence="1" id="KW-0812">Transmembrane</keyword>
<dbReference type="EMBL" id="DAAMJW010000013">
    <property type="protein sequence ID" value="HAC6965695.1"/>
    <property type="molecule type" value="Genomic_DNA"/>
</dbReference>
<comment type="caution">
    <text evidence="2">The sequence shown here is derived from an EMBL/GenBank/DDBJ whole genome shotgun (WGS) entry which is preliminary data.</text>
</comment>